<sequence>MFAALALAVGTVVAILVFAALHQSSRGPVVIAATAAPQAASPACQALTAALPQRLGDFERAPVAAPAPDGASAWRSGGESEPVIVRCGVERPGDFVVGSPIQVVDRVQWFGGGAQRGGTLTWYTVDRPVYVALTLPAQSGPAPIQDLSGVIDRTIAAVPIDPNPAR</sequence>
<reference evidence="1 2" key="1">
    <citation type="submission" date="2016-06" db="EMBL/GenBank/DDBJ databases">
        <authorList>
            <person name="Kjaerup R.B."/>
            <person name="Dalgaard T.S."/>
            <person name="Juul-Madsen H.R."/>
        </authorList>
    </citation>
    <scope>NUCLEOTIDE SEQUENCE [LARGE SCALE GENOMIC DNA]</scope>
    <source>
        <strain evidence="1 2">1081914.2</strain>
    </source>
</reference>
<comment type="caution">
    <text evidence="1">The sequence shown here is derived from an EMBL/GenBank/DDBJ whole genome shotgun (WGS) entry which is preliminary data.</text>
</comment>
<evidence type="ECO:0000313" key="1">
    <source>
        <dbReference type="EMBL" id="OBI89098.1"/>
    </source>
</evidence>
<organism evidence="1 2">
    <name type="scientific">Mycobacterium asiaticum</name>
    <dbReference type="NCBI Taxonomy" id="1790"/>
    <lineage>
        <taxon>Bacteria</taxon>
        <taxon>Bacillati</taxon>
        <taxon>Actinomycetota</taxon>
        <taxon>Actinomycetes</taxon>
        <taxon>Mycobacteriales</taxon>
        <taxon>Mycobacteriaceae</taxon>
        <taxon>Mycobacterium</taxon>
    </lineage>
</organism>
<accession>A0A1A3CQN7</accession>
<dbReference type="RefSeq" id="WP_065119924.1">
    <property type="nucleotide sequence ID" value="NZ_LZKQ01000063.1"/>
</dbReference>
<dbReference type="Proteomes" id="UP000093795">
    <property type="component" value="Unassembled WGS sequence"/>
</dbReference>
<name>A0A1A3CQN7_MYCAS</name>
<dbReference type="Pfam" id="PF12028">
    <property type="entry name" value="DUF3515"/>
    <property type="match status" value="1"/>
</dbReference>
<evidence type="ECO:0000313" key="2">
    <source>
        <dbReference type="Proteomes" id="UP000093795"/>
    </source>
</evidence>
<protein>
    <recommendedName>
        <fullName evidence="3">DUF3515 domain-containing protein</fullName>
    </recommendedName>
</protein>
<dbReference type="AlphaFoldDB" id="A0A1A3CQN7"/>
<evidence type="ECO:0008006" key="3">
    <source>
        <dbReference type="Google" id="ProtNLM"/>
    </source>
</evidence>
<dbReference type="eggNOG" id="ENOG50336I4">
    <property type="taxonomic scope" value="Bacteria"/>
</dbReference>
<gene>
    <name evidence="1" type="ORF">A9X01_14185</name>
</gene>
<dbReference type="EMBL" id="LZKQ01000063">
    <property type="protein sequence ID" value="OBI89098.1"/>
    <property type="molecule type" value="Genomic_DNA"/>
</dbReference>
<dbReference type="STRING" id="1790.A5645_09835"/>
<dbReference type="OrthoDB" id="4422435at2"/>
<proteinExistence type="predicted"/>
<dbReference type="InterPro" id="IPR021903">
    <property type="entry name" value="DUF3515"/>
</dbReference>